<reference evidence="9 10" key="1">
    <citation type="journal article" date="2010" name="Nature">
        <title>Genome sequencing and analysis of the model grass Brachypodium distachyon.</title>
        <authorList>
            <consortium name="International Brachypodium Initiative"/>
        </authorList>
    </citation>
    <scope>NUCLEOTIDE SEQUENCE [LARGE SCALE GENOMIC DNA]</scope>
    <source>
        <strain evidence="9 10">Bd21</strain>
    </source>
</reference>
<reference evidence="10" key="3">
    <citation type="submission" date="2018-08" db="UniProtKB">
        <authorList>
            <consortium name="EnsemblPlants"/>
        </authorList>
    </citation>
    <scope>IDENTIFICATION</scope>
    <source>
        <strain evidence="10">cv. Bd21</strain>
    </source>
</reference>
<dbReference type="GeneID" id="100832790"/>
<dbReference type="InterPro" id="IPR050425">
    <property type="entry name" value="NAD(P)_dehydrat-like"/>
</dbReference>
<dbReference type="Gene3D" id="3.40.50.720">
    <property type="entry name" value="NAD(P)-binding Rossmann-like Domain"/>
    <property type="match status" value="1"/>
</dbReference>
<dbReference type="FunFam" id="3.40.50.720:FF:000199">
    <property type="entry name" value="Cinnamoyl-CoA reductase 1"/>
    <property type="match status" value="1"/>
</dbReference>
<evidence type="ECO:0000256" key="1">
    <source>
        <dbReference type="ARBA" id="ARBA00004928"/>
    </source>
</evidence>
<dbReference type="EC" id="1.2.1.44" evidence="6"/>
<dbReference type="InterPro" id="IPR036291">
    <property type="entry name" value="NAD(P)-bd_dom_sf"/>
</dbReference>
<keyword evidence="4" id="KW-1015">Disulfide bond</keyword>
<dbReference type="CDD" id="cd08958">
    <property type="entry name" value="FR_SDR_e"/>
    <property type="match status" value="1"/>
</dbReference>
<dbReference type="Proteomes" id="UP000008810">
    <property type="component" value="Chromosome 3"/>
</dbReference>
<dbReference type="OrthoDB" id="2735536at2759"/>
<evidence type="ECO:0000313" key="11">
    <source>
        <dbReference type="Proteomes" id="UP000008810"/>
    </source>
</evidence>
<dbReference type="PANTHER" id="PTHR10366">
    <property type="entry name" value="NAD DEPENDENT EPIMERASE/DEHYDRATASE"/>
    <property type="match status" value="1"/>
</dbReference>
<dbReference type="Gramene" id="KQJ98430">
    <property type="protein sequence ID" value="KQJ98430"/>
    <property type="gene ID" value="BRADI_3g36887v3"/>
</dbReference>
<dbReference type="GO" id="GO:0016621">
    <property type="term" value="F:cinnamoyl-CoA reductase activity"/>
    <property type="evidence" value="ECO:0007669"/>
    <property type="project" value="UniProtKB-EC"/>
</dbReference>
<dbReference type="HOGENOM" id="CLU_007383_9_0_1"/>
<organism evidence="10">
    <name type="scientific">Brachypodium distachyon</name>
    <name type="common">Purple false brome</name>
    <name type="synonym">Trachynia distachya</name>
    <dbReference type="NCBI Taxonomy" id="15368"/>
    <lineage>
        <taxon>Eukaryota</taxon>
        <taxon>Viridiplantae</taxon>
        <taxon>Streptophyta</taxon>
        <taxon>Embryophyta</taxon>
        <taxon>Tracheophyta</taxon>
        <taxon>Spermatophyta</taxon>
        <taxon>Magnoliopsida</taxon>
        <taxon>Liliopsida</taxon>
        <taxon>Poales</taxon>
        <taxon>Poaceae</taxon>
        <taxon>BOP clade</taxon>
        <taxon>Pooideae</taxon>
        <taxon>Stipodae</taxon>
        <taxon>Brachypodieae</taxon>
        <taxon>Brachypodium</taxon>
    </lineage>
</organism>
<dbReference type="SUPFAM" id="SSF51735">
    <property type="entry name" value="NAD(P)-binding Rossmann-fold domains"/>
    <property type="match status" value="1"/>
</dbReference>
<keyword evidence="3" id="KW-0560">Oxidoreductase</keyword>
<comment type="similarity">
    <text evidence="5">Belongs to the NAD(P)-dependent epimerase/dehydratase family. Dihydroflavonol-4-reductase subfamily.</text>
</comment>
<dbReference type="GO" id="GO:0016616">
    <property type="term" value="F:oxidoreductase activity, acting on the CH-OH group of donors, NAD or NADP as acceptor"/>
    <property type="evidence" value="ECO:0000318"/>
    <property type="project" value="GO_Central"/>
</dbReference>
<keyword evidence="11" id="KW-1185">Reference proteome</keyword>
<evidence type="ECO:0000313" key="10">
    <source>
        <dbReference type="EnsemblPlants" id="KQJ98430"/>
    </source>
</evidence>
<evidence type="ECO:0000256" key="2">
    <source>
        <dbReference type="ARBA" id="ARBA00022857"/>
    </source>
</evidence>
<reference evidence="9" key="2">
    <citation type="submission" date="2017-06" db="EMBL/GenBank/DDBJ databases">
        <title>WGS assembly of Brachypodium distachyon.</title>
        <authorList>
            <consortium name="The International Brachypodium Initiative"/>
            <person name="Lucas S."/>
            <person name="Harmon-Smith M."/>
            <person name="Lail K."/>
            <person name="Tice H."/>
            <person name="Grimwood J."/>
            <person name="Bruce D."/>
            <person name="Barry K."/>
            <person name="Shu S."/>
            <person name="Lindquist E."/>
            <person name="Wang M."/>
            <person name="Pitluck S."/>
            <person name="Vogel J.P."/>
            <person name="Garvin D.F."/>
            <person name="Mockler T.C."/>
            <person name="Schmutz J."/>
            <person name="Rokhsar D."/>
            <person name="Bevan M.W."/>
        </authorList>
    </citation>
    <scope>NUCLEOTIDE SEQUENCE</scope>
    <source>
        <strain evidence="9">Bd21</strain>
    </source>
</reference>
<gene>
    <name evidence="10" type="primary">LOC100832790</name>
    <name evidence="9" type="ORF">BRADI_3g36887v3</name>
</gene>
<proteinExistence type="inferred from homology"/>
<evidence type="ECO:0000256" key="6">
    <source>
        <dbReference type="ARBA" id="ARBA00067006"/>
    </source>
</evidence>
<dbReference type="RefSeq" id="XP_003574536.1">
    <property type="nucleotide sequence ID" value="XM_003574488.4"/>
</dbReference>
<dbReference type="STRING" id="15368.I1I7E4"/>
<feature type="region of interest" description="Disordered" evidence="7">
    <location>
        <begin position="338"/>
        <end position="361"/>
    </location>
</feature>
<feature type="domain" description="NAD-dependent epimerase/dehydratase" evidence="8">
    <location>
        <begin position="25"/>
        <end position="256"/>
    </location>
</feature>
<dbReference type="AlphaFoldDB" id="I1I7E4"/>
<evidence type="ECO:0000256" key="5">
    <source>
        <dbReference type="ARBA" id="ARBA00023445"/>
    </source>
</evidence>
<evidence type="ECO:0000256" key="3">
    <source>
        <dbReference type="ARBA" id="ARBA00023002"/>
    </source>
</evidence>
<dbReference type="Pfam" id="PF01370">
    <property type="entry name" value="Epimerase"/>
    <property type="match status" value="1"/>
</dbReference>
<dbReference type="EMBL" id="CM000882">
    <property type="protein sequence ID" value="KQJ98430.1"/>
    <property type="molecule type" value="Genomic_DNA"/>
</dbReference>
<dbReference type="KEGG" id="bdi:100832790"/>
<dbReference type="OMA" id="KPECTGQ"/>
<name>I1I7E4_BRADI</name>
<accession>I1I7E4</accession>
<dbReference type="PANTHER" id="PTHR10366:SF404">
    <property type="entry name" value="CINNAMOYL-COA REDUCTASE 1"/>
    <property type="match status" value="1"/>
</dbReference>
<keyword evidence="2" id="KW-0521">NADP</keyword>
<comment type="pathway">
    <text evidence="1">Aromatic compound metabolism; phenylpropanoid biosynthesis.</text>
</comment>
<evidence type="ECO:0000256" key="7">
    <source>
        <dbReference type="SAM" id="MobiDB-lite"/>
    </source>
</evidence>
<dbReference type="InterPro" id="IPR001509">
    <property type="entry name" value="Epimerase_deHydtase"/>
</dbReference>
<protein>
    <recommendedName>
        <fullName evidence="6">cinnamoyl-CoA reductase</fullName>
        <ecNumber evidence="6">1.2.1.44</ecNumber>
    </recommendedName>
</protein>
<dbReference type="EnsemblPlants" id="KQJ98430">
    <property type="protein sequence ID" value="KQJ98430"/>
    <property type="gene ID" value="BRADI_3g36887v3"/>
</dbReference>
<evidence type="ECO:0000256" key="4">
    <source>
        <dbReference type="ARBA" id="ARBA00023157"/>
    </source>
</evidence>
<sequence>MTVVDVVAAAGGAEAGNGSGNGQTVCVTGAGGYIASWLVKLLLEQGYTVKGTVRNPDDPKNAHLRALDGAAERLILCKADLLDADAIRHAVHGCHGVFHTASPVTDDPEQMVEPAVRGTEYVIDAAVEAGTVRRMVLTSSIGAVTMDPNRGPDVVVDESCWSDLDFCKKTRNWYCYGKAVAEQAAWEAARQRGVDLVVVNPVLVIGPLLQPTVNASIAHILKYLDGSASKFANAVQAYVDVRDVADAHLRAFENPLASGRLLCAERVLHREDVVRILSKLFPEYPVPTRCSDEINPRKQPYKMSNQKLRDLGLEFRPVSQSLYETVKSLQEKGHLPVLSEQTEADKEVPAEELQGGVTIRA</sequence>
<evidence type="ECO:0000313" key="9">
    <source>
        <dbReference type="EMBL" id="KQJ98430.1"/>
    </source>
</evidence>
<dbReference type="eggNOG" id="KOG1502">
    <property type="taxonomic scope" value="Eukaryota"/>
</dbReference>
<evidence type="ECO:0000259" key="8">
    <source>
        <dbReference type="Pfam" id="PF01370"/>
    </source>
</evidence>
<dbReference type="FunCoup" id="I1I7E4">
    <property type="interactions" value="324"/>
</dbReference>